<keyword evidence="5" id="KW-1185">Reference proteome</keyword>
<dbReference type="Gene3D" id="3.10.580.10">
    <property type="entry name" value="CBS-domain"/>
    <property type="match status" value="1"/>
</dbReference>
<organism evidence="4 5">
    <name type="scientific">Haloarcula pellucida</name>
    <dbReference type="NCBI Taxonomy" id="1427151"/>
    <lineage>
        <taxon>Archaea</taxon>
        <taxon>Methanobacteriati</taxon>
        <taxon>Methanobacteriota</taxon>
        <taxon>Stenosarchaea group</taxon>
        <taxon>Halobacteria</taxon>
        <taxon>Halobacteriales</taxon>
        <taxon>Haloarculaceae</taxon>
        <taxon>Haloarcula</taxon>
    </lineage>
</organism>
<evidence type="ECO:0000313" key="4">
    <source>
        <dbReference type="EMBL" id="GGN85540.1"/>
    </source>
</evidence>
<dbReference type="Proteomes" id="UP000605784">
    <property type="component" value="Unassembled WGS sequence"/>
</dbReference>
<reference evidence="4" key="1">
    <citation type="journal article" date="2014" name="Int. J. Syst. Evol. Microbiol.">
        <title>Complete genome sequence of Corynebacterium casei LMG S-19264T (=DSM 44701T), isolated from a smear-ripened cheese.</title>
        <authorList>
            <consortium name="US DOE Joint Genome Institute (JGI-PGF)"/>
            <person name="Walter F."/>
            <person name="Albersmeier A."/>
            <person name="Kalinowski J."/>
            <person name="Ruckert C."/>
        </authorList>
    </citation>
    <scope>NUCLEOTIDE SEQUENCE</scope>
    <source>
        <strain evidence="4">JCM 17820</strain>
    </source>
</reference>
<feature type="domain" description="CBS" evidence="3">
    <location>
        <begin position="12"/>
        <end position="68"/>
    </location>
</feature>
<evidence type="ECO:0000313" key="5">
    <source>
        <dbReference type="Proteomes" id="UP000605784"/>
    </source>
</evidence>
<gene>
    <name evidence="4" type="ORF">GCM10009030_02130</name>
</gene>
<dbReference type="InterPro" id="IPR046342">
    <property type="entry name" value="CBS_dom_sf"/>
</dbReference>
<dbReference type="PANTHER" id="PTHR43080:SF2">
    <property type="entry name" value="CBS DOMAIN-CONTAINING PROTEIN"/>
    <property type="match status" value="1"/>
</dbReference>
<feature type="domain" description="CBS" evidence="3">
    <location>
        <begin position="77"/>
        <end position="134"/>
    </location>
</feature>
<dbReference type="EMBL" id="BMOU01000001">
    <property type="protein sequence ID" value="GGN85540.1"/>
    <property type="molecule type" value="Genomic_DNA"/>
</dbReference>
<sequence>MGMDDIFVGRLMSSPVTTVSAETPAETAAELMLEEGISSVVVVDDDDQLAGILTSTDFVAIAAADESTGTLSVADYMTTDVVTTTANESIESVADLLIEHGIHHVPVVDDTEGVVGMLTTTDLTAYLSGIEDPTPARAPS</sequence>
<reference evidence="4" key="2">
    <citation type="submission" date="2020-09" db="EMBL/GenBank/DDBJ databases">
        <authorList>
            <person name="Sun Q."/>
            <person name="Ohkuma M."/>
        </authorList>
    </citation>
    <scope>NUCLEOTIDE SEQUENCE</scope>
    <source>
        <strain evidence="4">JCM 17820</strain>
    </source>
</reference>
<dbReference type="InterPro" id="IPR051257">
    <property type="entry name" value="Diverse_CBS-Domain"/>
</dbReference>
<keyword evidence="1 2" id="KW-0129">CBS domain</keyword>
<dbReference type="InterPro" id="IPR000644">
    <property type="entry name" value="CBS_dom"/>
</dbReference>
<dbReference type="PROSITE" id="PS51371">
    <property type="entry name" value="CBS"/>
    <property type="match status" value="2"/>
</dbReference>
<evidence type="ECO:0000256" key="2">
    <source>
        <dbReference type="PROSITE-ProRule" id="PRU00703"/>
    </source>
</evidence>
<dbReference type="SMART" id="SM00116">
    <property type="entry name" value="CBS"/>
    <property type="match status" value="2"/>
</dbReference>
<protein>
    <recommendedName>
        <fullName evidence="3">CBS domain-containing protein</fullName>
    </recommendedName>
</protein>
<accession>A0A830GHR5</accession>
<comment type="caution">
    <text evidence="4">The sequence shown here is derived from an EMBL/GenBank/DDBJ whole genome shotgun (WGS) entry which is preliminary data.</text>
</comment>
<dbReference type="AlphaFoldDB" id="A0A830GHR5"/>
<dbReference type="Pfam" id="PF00571">
    <property type="entry name" value="CBS"/>
    <property type="match status" value="2"/>
</dbReference>
<evidence type="ECO:0000259" key="3">
    <source>
        <dbReference type="PROSITE" id="PS51371"/>
    </source>
</evidence>
<dbReference type="PANTHER" id="PTHR43080">
    <property type="entry name" value="CBS DOMAIN-CONTAINING PROTEIN CBSX3, MITOCHONDRIAL"/>
    <property type="match status" value="1"/>
</dbReference>
<proteinExistence type="predicted"/>
<name>A0A830GHR5_9EURY</name>
<dbReference type="SUPFAM" id="SSF54631">
    <property type="entry name" value="CBS-domain pair"/>
    <property type="match status" value="1"/>
</dbReference>
<dbReference type="CDD" id="cd09836">
    <property type="entry name" value="CBS_pair_arch"/>
    <property type="match status" value="1"/>
</dbReference>
<evidence type="ECO:0000256" key="1">
    <source>
        <dbReference type="ARBA" id="ARBA00023122"/>
    </source>
</evidence>